<dbReference type="AlphaFoldDB" id="A0A7S9QC22"/>
<feature type="transmembrane region" description="Helical" evidence="6">
    <location>
        <begin position="125"/>
        <end position="143"/>
    </location>
</feature>
<evidence type="ECO:0000256" key="4">
    <source>
        <dbReference type="ARBA" id="ARBA00022989"/>
    </source>
</evidence>
<dbReference type="PIRSF" id="PIRSF006324">
    <property type="entry name" value="LeuE"/>
    <property type="match status" value="1"/>
</dbReference>
<evidence type="ECO:0000256" key="2">
    <source>
        <dbReference type="ARBA" id="ARBA00022475"/>
    </source>
</evidence>
<feature type="transmembrane region" description="Helical" evidence="6">
    <location>
        <begin position="149"/>
        <end position="174"/>
    </location>
</feature>
<dbReference type="Pfam" id="PF01810">
    <property type="entry name" value="LysE"/>
    <property type="match status" value="1"/>
</dbReference>
<proteinExistence type="predicted"/>
<dbReference type="GO" id="GO:0015171">
    <property type="term" value="F:amino acid transmembrane transporter activity"/>
    <property type="evidence" value="ECO:0007669"/>
    <property type="project" value="TreeGrafter"/>
</dbReference>
<feature type="transmembrane region" description="Helical" evidence="6">
    <location>
        <begin position="6"/>
        <end position="29"/>
    </location>
</feature>
<evidence type="ECO:0000256" key="6">
    <source>
        <dbReference type="SAM" id="Phobius"/>
    </source>
</evidence>
<keyword evidence="5 6" id="KW-0472">Membrane</keyword>
<dbReference type="EMBL" id="CP064942">
    <property type="protein sequence ID" value="QPH52626.1"/>
    <property type="molecule type" value="Genomic_DNA"/>
</dbReference>
<dbReference type="GO" id="GO:0005886">
    <property type="term" value="C:plasma membrane"/>
    <property type="evidence" value="ECO:0007669"/>
    <property type="project" value="UniProtKB-SubCell"/>
</dbReference>
<sequence>METAAILLTFALTHLAAVVSPGPSFIVVLRETVSGARRRGLLVAFGLGLGTLVWASGAWFGLAALFEVFPWMLNVLRWAGAAFLIWLAIQLWRHARAPAVVEATEAAETKGPWDAIRLGLLTQLANPKVAVFFGSIFVVILPADPSPMMLAAVFAIVFLNEFAWYGIVAAVMAARAMRRRYASAKPVIDRVSGTFLGALGLRLIADG</sequence>
<dbReference type="PANTHER" id="PTHR30086:SF19">
    <property type="entry name" value="THREONINE EFFLUX PROTEIN"/>
    <property type="match status" value="1"/>
</dbReference>
<name>A0A7S9QC22_9RHOB</name>
<organism evidence="7 8">
    <name type="scientific">Pontivivens ytuae</name>
    <dbReference type="NCBI Taxonomy" id="2789856"/>
    <lineage>
        <taxon>Bacteria</taxon>
        <taxon>Pseudomonadati</taxon>
        <taxon>Pseudomonadota</taxon>
        <taxon>Alphaproteobacteria</taxon>
        <taxon>Rhodobacterales</taxon>
        <taxon>Paracoccaceae</taxon>
        <taxon>Pontivivens</taxon>
    </lineage>
</organism>
<feature type="transmembrane region" description="Helical" evidence="6">
    <location>
        <begin position="68"/>
        <end position="89"/>
    </location>
</feature>
<reference evidence="7 8" key="1">
    <citation type="submission" date="2020-11" db="EMBL/GenBank/DDBJ databases">
        <title>Description of Pontivivens ytuae sp. nov. isolated from deep sea sediment of Mariana Trench.</title>
        <authorList>
            <person name="Wang Z."/>
            <person name="Sun Q.-L."/>
            <person name="Xu X.-D."/>
            <person name="Tang Y.-Z."/>
            <person name="Zhang J."/>
        </authorList>
    </citation>
    <scope>NUCLEOTIDE SEQUENCE [LARGE SCALE GENOMIC DNA]</scope>
    <source>
        <strain evidence="7 8">MT2928</strain>
    </source>
</reference>
<keyword evidence="3 6" id="KW-0812">Transmembrane</keyword>
<protein>
    <submittedName>
        <fullName evidence="7">LysE family translocator</fullName>
    </submittedName>
</protein>
<dbReference type="PANTHER" id="PTHR30086">
    <property type="entry name" value="ARGININE EXPORTER PROTEIN ARGO"/>
    <property type="match status" value="1"/>
</dbReference>
<evidence type="ECO:0000313" key="8">
    <source>
        <dbReference type="Proteomes" id="UP000594800"/>
    </source>
</evidence>
<evidence type="ECO:0000256" key="5">
    <source>
        <dbReference type="ARBA" id="ARBA00023136"/>
    </source>
</evidence>
<accession>A0A7S9QC22</accession>
<gene>
    <name evidence="7" type="ORF">I0K15_12470</name>
</gene>
<dbReference type="InterPro" id="IPR001123">
    <property type="entry name" value="LeuE-type"/>
</dbReference>
<evidence type="ECO:0000256" key="3">
    <source>
        <dbReference type="ARBA" id="ARBA00022692"/>
    </source>
</evidence>
<comment type="subcellular location">
    <subcellularLocation>
        <location evidence="1">Cell membrane</location>
        <topology evidence="1">Multi-pass membrane protein</topology>
    </subcellularLocation>
</comment>
<evidence type="ECO:0000313" key="7">
    <source>
        <dbReference type="EMBL" id="QPH52626.1"/>
    </source>
</evidence>
<feature type="transmembrane region" description="Helical" evidence="6">
    <location>
        <begin position="41"/>
        <end position="62"/>
    </location>
</feature>
<keyword evidence="2" id="KW-1003">Cell membrane</keyword>
<keyword evidence="4 6" id="KW-1133">Transmembrane helix</keyword>
<dbReference type="Proteomes" id="UP000594800">
    <property type="component" value="Chromosome"/>
</dbReference>
<keyword evidence="8" id="KW-1185">Reference proteome</keyword>
<dbReference type="RefSeq" id="WP_196101837.1">
    <property type="nucleotide sequence ID" value="NZ_CP064942.1"/>
</dbReference>
<evidence type="ECO:0000256" key="1">
    <source>
        <dbReference type="ARBA" id="ARBA00004651"/>
    </source>
</evidence>
<dbReference type="KEGG" id="poz:I0K15_12470"/>